<dbReference type="Pfam" id="PF24460">
    <property type="entry name" value="DUF7575"/>
    <property type="match status" value="1"/>
</dbReference>
<dbReference type="EMBL" id="CP031150">
    <property type="protein sequence ID" value="AXG06473.1"/>
    <property type="molecule type" value="Genomic_DNA"/>
</dbReference>
<accession>A0A345E2Q1</accession>
<dbReference type="KEGG" id="haj:DU500_08595"/>
<evidence type="ECO:0000256" key="2">
    <source>
        <dbReference type="SAM" id="Phobius"/>
    </source>
</evidence>
<keyword evidence="2" id="KW-0812">Transmembrane</keyword>
<evidence type="ECO:0000259" key="3">
    <source>
        <dbReference type="Pfam" id="PF24460"/>
    </source>
</evidence>
<keyword evidence="2" id="KW-1133">Transmembrane helix</keyword>
<evidence type="ECO:0000256" key="1">
    <source>
        <dbReference type="SAM" id="MobiDB-lite"/>
    </source>
</evidence>
<protein>
    <submittedName>
        <fullName evidence="4">Zinc ribbon domain-containing protein</fullName>
    </submittedName>
</protein>
<evidence type="ECO:0000313" key="5">
    <source>
        <dbReference type="Proteomes" id="UP000253273"/>
    </source>
</evidence>
<keyword evidence="5" id="KW-1185">Reference proteome</keyword>
<dbReference type="AlphaFoldDB" id="A0A345E2Q1"/>
<organism evidence="4 5">
    <name type="scientific">Haloplanus rubicundus</name>
    <dbReference type="NCBI Taxonomy" id="1547898"/>
    <lineage>
        <taxon>Archaea</taxon>
        <taxon>Methanobacteriati</taxon>
        <taxon>Methanobacteriota</taxon>
        <taxon>Stenosarchaea group</taxon>
        <taxon>Halobacteria</taxon>
        <taxon>Halobacteriales</taxon>
        <taxon>Haloferacaceae</taxon>
        <taxon>Haloplanus</taxon>
    </lineage>
</organism>
<dbReference type="GeneID" id="37283438"/>
<proteinExistence type="predicted"/>
<dbReference type="OrthoDB" id="204947at2157"/>
<feature type="domain" description="DUF7575" evidence="3">
    <location>
        <begin position="110"/>
        <end position="131"/>
    </location>
</feature>
<reference evidence="4 5" key="1">
    <citation type="submission" date="2018-07" db="EMBL/GenBank/DDBJ databases">
        <title>Genome sequences of Haloplanus sp. CBA1113.</title>
        <authorList>
            <person name="Kim Y.B."/>
            <person name="Roh S.W."/>
        </authorList>
    </citation>
    <scope>NUCLEOTIDE SEQUENCE [LARGE SCALE GENOMIC DNA]</scope>
    <source>
        <strain evidence="4 5">CBA1113</strain>
    </source>
</reference>
<feature type="region of interest" description="Disordered" evidence="1">
    <location>
        <begin position="90"/>
        <end position="123"/>
    </location>
</feature>
<gene>
    <name evidence="4" type="ORF">DU500_08595</name>
</gene>
<name>A0A345E2Q1_9EURY</name>
<dbReference type="Proteomes" id="UP000253273">
    <property type="component" value="Chromosome"/>
</dbReference>
<dbReference type="InterPro" id="IPR055997">
    <property type="entry name" value="DUF7575"/>
</dbReference>
<evidence type="ECO:0000313" key="4">
    <source>
        <dbReference type="EMBL" id="AXG06473.1"/>
    </source>
</evidence>
<dbReference type="RefSeq" id="WP_114585612.1">
    <property type="nucleotide sequence ID" value="NZ_CP031150.1"/>
</dbReference>
<keyword evidence="2" id="KW-0472">Membrane</keyword>
<feature type="transmembrane region" description="Helical" evidence="2">
    <location>
        <begin position="37"/>
        <end position="56"/>
    </location>
</feature>
<feature type="transmembrane region" description="Helical" evidence="2">
    <location>
        <begin position="12"/>
        <end position="31"/>
    </location>
</feature>
<sequence>MGERDRRVAITVIVSVLGAVVGVAGAGHAYLREWGRAFAWFSLVLGAALVLIASFADSGTVTLSTLPLRVSGPLLLLFTLNTLDAYRVASRTGGDGVGQRTPRRPDAEPSVPCPSCGREYDPELSFCPWCAGTRDDERAGDR</sequence>